<dbReference type="OrthoDB" id="428658at2759"/>
<protein>
    <submittedName>
        <fullName evidence="1">Uncharacterized protein</fullName>
    </submittedName>
</protein>
<proteinExistence type="predicted"/>
<dbReference type="Proteomes" id="UP000597762">
    <property type="component" value="Unassembled WGS sequence"/>
</dbReference>
<dbReference type="GO" id="GO:0009982">
    <property type="term" value="F:pseudouridine synthase activity"/>
    <property type="evidence" value="ECO:0007669"/>
    <property type="project" value="InterPro"/>
</dbReference>
<dbReference type="Gene3D" id="3.30.2350.10">
    <property type="entry name" value="Pseudouridine synthase"/>
    <property type="match status" value="1"/>
</dbReference>
<accession>A0A812BR33</accession>
<dbReference type="AlphaFoldDB" id="A0A812BR33"/>
<reference evidence="1" key="1">
    <citation type="submission" date="2021-01" db="EMBL/GenBank/DDBJ databases">
        <authorList>
            <person name="Li R."/>
            <person name="Bekaert M."/>
        </authorList>
    </citation>
    <scope>NUCLEOTIDE SEQUENCE</scope>
    <source>
        <strain evidence="1">Farmed</strain>
    </source>
</reference>
<name>A0A812BR33_ACAPH</name>
<comment type="caution">
    <text evidence="1">The sequence shown here is derived from an EMBL/GenBank/DDBJ whole genome shotgun (WGS) entry which is preliminary data.</text>
</comment>
<dbReference type="GO" id="GO:0001522">
    <property type="term" value="P:pseudouridine synthesis"/>
    <property type="evidence" value="ECO:0007669"/>
    <property type="project" value="InterPro"/>
</dbReference>
<evidence type="ECO:0000313" key="2">
    <source>
        <dbReference type="Proteomes" id="UP000597762"/>
    </source>
</evidence>
<organism evidence="1 2">
    <name type="scientific">Acanthosepion pharaonis</name>
    <name type="common">Pharaoh cuttlefish</name>
    <name type="synonym">Sepia pharaonis</name>
    <dbReference type="NCBI Taxonomy" id="158019"/>
    <lineage>
        <taxon>Eukaryota</taxon>
        <taxon>Metazoa</taxon>
        <taxon>Spiralia</taxon>
        <taxon>Lophotrochozoa</taxon>
        <taxon>Mollusca</taxon>
        <taxon>Cephalopoda</taxon>
        <taxon>Coleoidea</taxon>
        <taxon>Decapodiformes</taxon>
        <taxon>Sepiida</taxon>
        <taxon>Sepiina</taxon>
        <taxon>Sepiidae</taxon>
        <taxon>Acanthosepion</taxon>
    </lineage>
</organism>
<dbReference type="EMBL" id="CAHIKZ030000829">
    <property type="protein sequence ID" value="CAE1240637.1"/>
    <property type="molecule type" value="Genomic_DNA"/>
</dbReference>
<dbReference type="InterPro" id="IPR020103">
    <property type="entry name" value="PsdUridine_synth_cat_dom_sf"/>
</dbReference>
<gene>
    <name evidence="1" type="ORF">SPHA_22415</name>
</gene>
<dbReference type="GO" id="GO:0003723">
    <property type="term" value="F:RNA binding"/>
    <property type="evidence" value="ECO:0007669"/>
    <property type="project" value="InterPro"/>
</dbReference>
<dbReference type="SUPFAM" id="SSF55120">
    <property type="entry name" value="Pseudouridine synthase"/>
    <property type="match status" value="1"/>
</dbReference>
<keyword evidence="2" id="KW-1185">Reference proteome</keyword>
<evidence type="ECO:0000313" key="1">
    <source>
        <dbReference type="EMBL" id="CAE1240637.1"/>
    </source>
</evidence>
<sequence length="406" mass="45928">MIRKEKPLFLLQPTLSRNVSSFNLVAVGQKKGRLIPFSSQQNKIAASISDSHLLMDFVRIPCRFKSSQTNRPSVFSRCKLSDCVDTEYGIPATLKEVALCKQIIDSVIYEDHLIAFNKPLGIHVFGQTVPGQEDELGYGVPIYPDLPPQTYACIADIMPMLRQHFQCPNLQITHSIKVFYAGVLIMAKNTKAKDAVIQALDRSKSMALPYQTYLAVTYGIPQIEGFKESTLYLVQKKHQGELLSFPCPSASKTKRKHGLIQKVNIRCNVLKRNNTMNCALVRFDTSKDKCHSTEVFATQELCSILGDYLYSSRVAKISHIPVKVEPHLAEVGKQKLPSLLKNILRLNHGEQMPLHLYRAKVDLRNFWKKSTLSIVAPYPSYFATTLRKLNLELPFEDIFKNDIQNG</sequence>